<dbReference type="Pfam" id="PF13333">
    <property type="entry name" value="rve_2"/>
    <property type="match status" value="1"/>
</dbReference>
<dbReference type="InterPro" id="IPR002514">
    <property type="entry name" value="Transposase_8"/>
</dbReference>
<dbReference type="Pfam" id="PF01527">
    <property type="entry name" value="HTH_Tnp_1"/>
    <property type="match status" value="1"/>
</dbReference>
<dbReference type="GO" id="GO:0015074">
    <property type="term" value="P:DNA integration"/>
    <property type="evidence" value="ECO:0007669"/>
    <property type="project" value="InterPro"/>
</dbReference>
<dbReference type="GO" id="GO:0004803">
    <property type="term" value="F:transposase activity"/>
    <property type="evidence" value="ECO:0007669"/>
    <property type="project" value="InterPro"/>
</dbReference>
<dbReference type="AlphaFoldDB" id="A0AAI8EDP8"/>
<accession>A0AAI8EDP8</accession>
<dbReference type="Proteomes" id="UP000230889">
    <property type="component" value="Chromosome 2"/>
</dbReference>
<feature type="domain" description="Integrase catalytic" evidence="1">
    <location>
        <begin position="221"/>
        <end position="384"/>
    </location>
</feature>
<dbReference type="InterPro" id="IPR048020">
    <property type="entry name" value="Transpos_IS3"/>
</dbReference>
<proteinExistence type="predicted"/>
<dbReference type="PROSITE" id="PS50994">
    <property type="entry name" value="INTEGRASE"/>
    <property type="match status" value="1"/>
</dbReference>
<evidence type="ECO:0000313" key="3">
    <source>
        <dbReference type="Proteomes" id="UP000230889"/>
    </source>
</evidence>
<organism evidence="2 3">
    <name type="scientific">Brucella suis</name>
    <dbReference type="NCBI Taxonomy" id="29461"/>
    <lineage>
        <taxon>Bacteria</taxon>
        <taxon>Pseudomonadati</taxon>
        <taxon>Pseudomonadota</taxon>
        <taxon>Alphaproteobacteria</taxon>
        <taxon>Hyphomicrobiales</taxon>
        <taxon>Brucellaceae</taxon>
        <taxon>Brucella/Ochrobactrum group</taxon>
        <taxon>Brucella</taxon>
    </lineage>
</organism>
<gene>
    <name evidence="2" type="ORF">CS875_15780</name>
</gene>
<dbReference type="Pfam" id="PF13276">
    <property type="entry name" value="HTH_21"/>
    <property type="match status" value="1"/>
</dbReference>
<dbReference type="InterPro" id="IPR036397">
    <property type="entry name" value="RNaseH_sf"/>
</dbReference>
<dbReference type="Pfam" id="PF00665">
    <property type="entry name" value="rve"/>
    <property type="match status" value="1"/>
</dbReference>
<protein>
    <submittedName>
        <fullName evidence="2">IS3 family transposase</fullName>
    </submittedName>
</protein>
<dbReference type="InterPro" id="IPR025948">
    <property type="entry name" value="HTH-like_dom"/>
</dbReference>
<dbReference type="InterPro" id="IPR009057">
    <property type="entry name" value="Homeodomain-like_sf"/>
</dbReference>
<sequence length="401" mass="46164">MTGDLELKQREFTEDFKREAVRILTTSGRNISSVAEDLGIGKSTLERWRRNFAEKDLLSGPHEDMDQELARLRKENELLRQERDLPKKSDGLLRSGDKSMKFAFIDTEKAHMSLSRLCAFAGVSISGYYAWKHRLPSRRQLDDMIILAHIRNQFALSCETYGSPRMHVELNEEGIRAGRHRTARLMRENGLKARQKMRFKRTTDSNHGEPVAPNLLDQDFTCDGPDQKWGVDISYIWTAEGWLYLAIVVDLYSRRIIGWEARDRMKKDLAICALKKAIAIRYPKPGLIQHSDRGSQYASYEYRKILKSHSMLPSMSGKGNCYDNAMVETVFKTIKSELIWRAAFQTRNDAIKAIGEYIDGFYNPVRRHSTLGYKSPVKFEAMNRNLETEALHFSEASPVSI</sequence>
<dbReference type="GO" id="GO:0006313">
    <property type="term" value="P:DNA transposition"/>
    <property type="evidence" value="ECO:0007669"/>
    <property type="project" value="InterPro"/>
</dbReference>
<dbReference type="PANTHER" id="PTHR46889">
    <property type="entry name" value="TRANSPOSASE INSF FOR INSERTION SEQUENCE IS3B-RELATED"/>
    <property type="match status" value="1"/>
</dbReference>
<reference evidence="2 3" key="1">
    <citation type="submission" date="2017-10" db="EMBL/GenBank/DDBJ databases">
        <title>First isolation and characterization of Brucella suis from yak.</title>
        <authorList>
            <person name="Yang X."/>
            <person name="Wang N."/>
            <person name="Cao X."/>
            <person name="Bie P."/>
            <person name="Wang J."/>
            <person name="Lyu Y."/>
            <person name="Wu Q."/>
        </authorList>
    </citation>
    <scope>NUCLEOTIDE SEQUENCE [LARGE SCALE GENOMIC DNA]</scope>
    <source>
        <strain evidence="2 3">QH05</strain>
    </source>
</reference>
<dbReference type="NCBIfam" id="NF033516">
    <property type="entry name" value="transpos_IS3"/>
    <property type="match status" value="1"/>
</dbReference>
<dbReference type="Gene3D" id="3.30.420.10">
    <property type="entry name" value="Ribonuclease H-like superfamily/Ribonuclease H"/>
    <property type="match status" value="1"/>
</dbReference>
<evidence type="ECO:0000313" key="2">
    <source>
        <dbReference type="EMBL" id="ATQ54058.1"/>
    </source>
</evidence>
<dbReference type="SUPFAM" id="SSF46689">
    <property type="entry name" value="Homeodomain-like"/>
    <property type="match status" value="1"/>
</dbReference>
<dbReference type="EMBL" id="CP024421">
    <property type="protein sequence ID" value="ATQ54058.1"/>
    <property type="molecule type" value="Genomic_DNA"/>
</dbReference>
<dbReference type="PANTHER" id="PTHR46889:SF4">
    <property type="entry name" value="TRANSPOSASE INSO FOR INSERTION SEQUENCE ELEMENT IS911B-RELATED"/>
    <property type="match status" value="1"/>
</dbReference>
<name>A0AAI8EDP8_BRUSS</name>
<dbReference type="GO" id="GO:0003677">
    <property type="term" value="F:DNA binding"/>
    <property type="evidence" value="ECO:0007669"/>
    <property type="project" value="InterPro"/>
</dbReference>
<dbReference type="SUPFAM" id="SSF53098">
    <property type="entry name" value="Ribonuclease H-like"/>
    <property type="match status" value="1"/>
</dbReference>
<dbReference type="Gene3D" id="1.10.10.60">
    <property type="entry name" value="Homeodomain-like"/>
    <property type="match status" value="1"/>
</dbReference>
<dbReference type="InterPro" id="IPR001584">
    <property type="entry name" value="Integrase_cat-core"/>
</dbReference>
<dbReference type="InterPro" id="IPR012337">
    <property type="entry name" value="RNaseH-like_sf"/>
</dbReference>
<evidence type="ECO:0000259" key="1">
    <source>
        <dbReference type="PROSITE" id="PS50994"/>
    </source>
</evidence>
<dbReference type="InterPro" id="IPR050900">
    <property type="entry name" value="Transposase_IS3/IS150/IS904"/>
</dbReference>